<feature type="domain" description="Radical SAM core" evidence="14">
    <location>
        <begin position="118"/>
        <end position="341"/>
    </location>
</feature>
<evidence type="ECO:0000256" key="5">
    <source>
        <dbReference type="ARBA" id="ARBA00022363"/>
    </source>
</evidence>
<proteinExistence type="inferred from homology"/>
<keyword evidence="7" id="KW-0949">S-adenosyl-L-methionine</keyword>
<evidence type="ECO:0000256" key="2">
    <source>
        <dbReference type="ARBA" id="ARBA00001933"/>
    </source>
</evidence>
<dbReference type="NCBIfam" id="TIGR03821">
    <property type="entry name" value="EFP_modif_epmB"/>
    <property type="match status" value="1"/>
</dbReference>
<organism evidence="15 16">
    <name type="scientific">Parendozoicomonas callyspongiae</name>
    <dbReference type="NCBI Taxonomy" id="2942213"/>
    <lineage>
        <taxon>Bacteria</taxon>
        <taxon>Pseudomonadati</taxon>
        <taxon>Pseudomonadota</taxon>
        <taxon>Gammaproteobacteria</taxon>
        <taxon>Oceanospirillales</taxon>
        <taxon>Endozoicomonadaceae</taxon>
        <taxon>Parendozoicomonas</taxon>
    </lineage>
</organism>
<evidence type="ECO:0000256" key="8">
    <source>
        <dbReference type="ARBA" id="ARBA00022723"/>
    </source>
</evidence>
<keyword evidence="11" id="KW-0411">Iron-sulfur</keyword>
<keyword evidence="12" id="KW-0413">Isomerase</keyword>
<evidence type="ECO:0000256" key="3">
    <source>
        <dbReference type="ARBA" id="ARBA00001966"/>
    </source>
</evidence>
<dbReference type="InterPro" id="IPR007197">
    <property type="entry name" value="rSAM"/>
</dbReference>
<dbReference type="InterPro" id="IPR003739">
    <property type="entry name" value="Lys_aminomutase/Glu_NH3_mut"/>
</dbReference>
<comment type="catalytic activity">
    <reaction evidence="1">
        <text>L-lysine = D-beta-lysine</text>
        <dbReference type="Rhea" id="RHEA:44148"/>
        <dbReference type="ChEBI" id="CHEBI:32551"/>
        <dbReference type="ChEBI" id="CHEBI:84138"/>
    </reaction>
</comment>
<evidence type="ECO:0000256" key="1">
    <source>
        <dbReference type="ARBA" id="ARBA00001352"/>
    </source>
</evidence>
<comment type="similarity">
    <text evidence="4">Belongs to the radical SAM superfamily. KamA family.</text>
</comment>
<evidence type="ECO:0000313" key="15">
    <source>
        <dbReference type="EMBL" id="MCL6269631.1"/>
    </source>
</evidence>
<comment type="cofactor">
    <cofactor evidence="2">
        <name>pyridoxal 5'-phosphate</name>
        <dbReference type="ChEBI" id="CHEBI:597326"/>
    </cofactor>
</comment>
<dbReference type="Proteomes" id="UP001203338">
    <property type="component" value="Unassembled WGS sequence"/>
</dbReference>
<evidence type="ECO:0000313" key="16">
    <source>
        <dbReference type="Proteomes" id="UP001203338"/>
    </source>
</evidence>
<dbReference type="SFLD" id="SFLDS00029">
    <property type="entry name" value="Radical_SAM"/>
    <property type="match status" value="1"/>
</dbReference>
<protein>
    <recommendedName>
        <fullName evidence="5">L-lysine 2,3-aminomutase</fullName>
    </recommendedName>
    <alternativeName>
        <fullName evidence="13">EF-P post-translational modification enzyme B</fullName>
    </alternativeName>
</protein>
<comment type="caution">
    <text evidence="15">The sequence shown here is derived from an EMBL/GenBank/DDBJ whole genome shotgun (WGS) entry which is preliminary data.</text>
</comment>
<accession>A0ABT0PEE7</accession>
<keyword evidence="10" id="KW-0408">Iron</keyword>
<dbReference type="SUPFAM" id="SSF102114">
    <property type="entry name" value="Radical SAM enzymes"/>
    <property type="match status" value="1"/>
</dbReference>
<dbReference type="Pfam" id="PF04055">
    <property type="entry name" value="Radical_SAM"/>
    <property type="match status" value="1"/>
</dbReference>
<dbReference type="SFLD" id="SFLDF00314">
    <property type="entry name" value="L-lysine_2_3-aminomutase_(yjeK"/>
    <property type="match status" value="1"/>
</dbReference>
<gene>
    <name evidence="15" type="primary">epmB</name>
    <name evidence="15" type="ORF">M3P05_06710</name>
</gene>
<dbReference type="EMBL" id="JAMFLX010000007">
    <property type="protein sequence ID" value="MCL6269631.1"/>
    <property type="molecule type" value="Genomic_DNA"/>
</dbReference>
<dbReference type="CDD" id="cd01335">
    <property type="entry name" value="Radical_SAM"/>
    <property type="match status" value="1"/>
</dbReference>
<evidence type="ECO:0000256" key="12">
    <source>
        <dbReference type="ARBA" id="ARBA00023235"/>
    </source>
</evidence>
<evidence type="ECO:0000256" key="9">
    <source>
        <dbReference type="ARBA" id="ARBA00022898"/>
    </source>
</evidence>
<evidence type="ECO:0000256" key="6">
    <source>
        <dbReference type="ARBA" id="ARBA00022485"/>
    </source>
</evidence>
<comment type="cofactor">
    <cofactor evidence="3">
        <name>[4Fe-4S] cluster</name>
        <dbReference type="ChEBI" id="CHEBI:49883"/>
    </cofactor>
</comment>
<evidence type="ECO:0000256" key="13">
    <source>
        <dbReference type="ARBA" id="ARBA00030756"/>
    </source>
</evidence>
<dbReference type="PANTHER" id="PTHR30538:SF1">
    <property type="entry name" value="L-LYSINE 2,3-AMINOMUTASE"/>
    <property type="match status" value="1"/>
</dbReference>
<reference evidence="15 16" key="1">
    <citation type="submission" date="2022-05" db="EMBL/GenBank/DDBJ databases">
        <authorList>
            <person name="Park J.-S."/>
        </authorList>
    </citation>
    <scope>NUCLEOTIDE SEQUENCE [LARGE SCALE GENOMIC DNA]</scope>
    <source>
        <strain evidence="15 16">2012CJ34-2</strain>
    </source>
</reference>
<evidence type="ECO:0000256" key="10">
    <source>
        <dbReference type="ARBA" id="ARBA00023004"/>
    </source>
</evidence>
<dbReference type="PANTHER" id="PTHR30538">
    <property type="entry name" value="LYSINE 2,3-AMINOMUTASE-RELATED"/>
    <property type="match status" value="1"/>
</dbReference>
<evidence type="ECO:0000256" key="11">
    <source>
        <dbReference type="ARBA" id="ARBA00023014"/>
    </source>
</evidence>
<dbReference type="InterPro" id="IPR013785">
    <property type="entry name" value="Aldolase_TIM"/>
</dbReference>
<keyword evidence="16" id="KW-1185">Reference proteome</keyword>
<evidence type="ECO:0000256" key="7">
    <source>
        <dbReference type="ARBA" id="ARBA00022691"/>
    </source>
</evidence>
<keyword evidence="6" id="KW-0004">4Fe-4S</keyword>
<dbReference type="InterPro" id="IPR022462">
    <property type="entry name" value="EpmB"/>
</dbReference>
<dbReference type="PROSITE" id="PS51918">
    <property type="entry name" value="RADICAL_SAM"/>
    <property type="match status" value="1"/>
</dbReference>
<dbReference type="NCBIfam" id="TIGR00238">
    <property type="entry name" value="KamA family radical SAM protein"/>
    <property type="match status" value="1"/>
</dbReference>
<dbReference type="InterPro" id="IPR058240">
    <property type="entry name" value="rSAM_sf"/>
</dbReference>
<dbReference type="SFLD" id="SFLDG01070">
    <property type="entry name" value="PLP-dependent"/>
    <property type="match status" value="1"/>
</dbReference>
<dbReference type="RefSeq" id="WP_249698690.1">
    <property type="nucleotide sequence ID" value="NZ_JAMFLX010000007.1"/>
</dbReference>
<dbReference type="PIRSF" id="PIRSF004911">
    <property type="entry name" value="DUF160"/>
    <property type="match status" value="1"/>
</dbReference>
<keyword evidence="9" id="KW-0663">Pyridoxal phosphate</keyword>
<evidence type="ECO:0000256" key="4">
    <source>
        <dbReference type="ARBA" id="ARBA00008703"/>
    </source>
</evidence>
<evidence type="ECO:0000259" key="14">
    <source>
        <dbReference type="PROSITE" id="PS51918"/>
    </source>
</evidence>
<name>A0ABT0PEE7_9GAMM</name>
<sequence>MITRSVQTVQTNPDDIIDIRQKIAGSWQEILSQAVTNPQELLDILGLDQALLPGAVVGSQQFQLQVPHTYIARIRKGDPNDPLLRQVLPIGEEMVITPGFSFDPLGEKPKNSHRGILHKYQGRLLLMPTQLCGVNCRFCFRRHFPYEENTLNREEWLSAFDYIRSDTSVTEVILSGGDPLALNDNRLAWVVEELAKIPHLRRLRIHTRFPVVIPQRITKELLNWLTGTRLQPVMVIHCNHPDEVDADVADAMKLLRDHGVQLLNQSALLKGVNDDADVLIELSERLFSCGVMPYYLHLLDKVQGAAHFEVDEQRARQIMSGMSDQCSGYLIPRLARENAGASGKVVIAPLYSLKI</sequence>
<keyword evidence="8" id="KW-0479">Metal-binding</keyword>
<dbReference type="Gene3D" id="3.20.20.70">
    <property type="entry name" value="Aldolase class I"/>
    <property type="match status" value="1"/>
</dbReference>